<reference evidence="1" key="2">
    <citation type="journal article" date="2015" name="Fish Shellfish Immunol.">
        <title>Early steps in the European eel (Anguilla anguilla)-Vibrio vulnificus interaction in the gills: Role of the RtxA13 toxin.</title>
        <authorList>
            <person name="Callol A."/>
            <person name="Pajuelo D."/>
            <person name="Ebbesson L."/>
            <person name="Teles M."/>
            <person name="MacKenzie S."/>
            <person name="Amaro C."/>
        </authorList>
    </citation>
    <scope>NUCLEOTIDE SEQUENCE</scope>
</reference>
<organism evidence="1">
    <name type="scientific">Anguilla anguilla</name>
    <name type="common">European freshwater eel</name>
    <name type="synonym">Muraena anguilla</name>
    <dbReference type="NCBI Taxonomy" id="7936"/>
    <lineage>
        <taxon>Eukaryota</taxon>
        <taxon>Metazoa</taxon>
        <taxon>Chordata</taxon>
        <taxon>Craniata</taxon>
        <taxon>Vertebrata</taxon>
        <taxon>Euteleostomi</taxon>
        <taxon>Actinopterygii</taxon>
        <taxon>Neopterygii</taxon>
        <taxon>Teleostei</taxon>
        <taxon>Anguilliformes</taxon>
        <taxon>Anguillidae</taxon>
        <taxon>Anguilla</taxon>
    </lineage>
</organism>
<sequence>MVTAGQGPEFSNILHIGQRQVFYLNLFPSLSI</sequence>
<dbReference type="AlphaFoldDB" id="A0A0E9U142"/>
<accession>A0A0E9U142</accession>
<protein>
    <submittedName>
        <fullName evidence="1">Uncharacterized protein</fullName>
    </submittedName>
</protein>
<dbReference type="EMBL" id="GBXM01049692">
    <property type="protein sequence ID" value="JAH58885.1"/>
    <property type="molecule type" value="Transcribed_RNA"/>
</dbReference>
<reference evidence="1" key="1">
    <citation type="submission" date="2014-11" db="EMBL/GenBank/DDBJ databases">
        <authorList>
            <person name="Amaro Gonzalez C."/>
        </authorList>
    </citation>
    <scope>NUCLEOTIDE SEQUENCE</scope>
</reference>
<proteinExistence type="predicted"/>
<name>A0A0E9U142_ANGAN</name>
<evidence type="ECO:0000313" key="1">
    <source>
        <dbReference type="EMBL" id="JAH58885.1"/>
    </source>
</evidence>